<name>A0A316I8Z1_9PSEU</name>
<protein>
    <recommendedName>
        <fullName evidence="4">DUF2306 domain-containing protein</fullName>
    </recommendedName>
</protein>
<evidence type="ECO:0000313" key="2">
    <source>
        <dbReference type="EMBL" id="PWK89509.1"/>
    </source>
</evidence>
<keyword evidence="1" id="KW-0812">Transmembrane</keyword>
<evidence type="ECO:0000256" key="1">
    <source>
        <dbReference type="SAM" id="Phobius"/>
    </source>
</evidence>
<feature type="transmembrane region" description="Helical" evidence="1">
    <location>
        <begin position="6"/>
        <end position="28"/>
    </location>
</feature>
<dbReference type="EMBL" id="QGHB01000002">
    <property type="protein sequence ID" value="PWK89509.1"/>
    <property type="molecule type" value="Genomic_DNA"/>
</dbReference>
<gene>
    <name evidence="2" type="ORF">C8D88_102783</name>
</gene>
<organism evidence="2 3">
    <name type="scientific">Lentzea atacamensis</name>
    <dbReference type="NCBI Taxonomy" id="531938"/>
    <lineage>
        <taxon>Bacteria</taxon>
        <taxon>Bacillati</taxon>
        <taxon>Actinomycetota</taxon>
        <taxon>Actinomycetes</taxon>
        <taxon>Pseudonocardiales</taxon>
        <taxon>Pseudonocardiaceae</taxon>
        <taxon>Lentzea</taxon>
    </lineage>
</organism>
<dbReference type="Proteomes" id="UP000246005">
    <property type="component" value="Unassembled WGS sequence"/>
</dbReference>
<keyword evidence="1" id="KW-0472">Membrane</keyword>
<evidence type="ECO:0000313" key="3">
    <source>
        <dbReference type="Proteomes" id="UP000246005"/>
    </source>
</evidence>
<accession>A0A316I8Z1</accession>
<feature type="transmembrane region" description="Helical" evidence="1">
    <location>
        <begin position="90"/>
        <end position="111"/>
    </location>
</feature>
<reference evidence="2 3" key="1">
    <citation type="submission" date="2018-05" db="EMBL/GenBank/DDBJ databases">
        <title>Genomic Encyclopedia of Type Strains, Phase IV (KMG-IV): sequencing the most valuable type-strain genomes for metagenomic binning, comparative biology and taxonomic classification.</title>
        <authorList>
            <person name="Goeker M."/>
        </authorList>
    </citation>
    <scope>NUCLEOTIDE SEQUENCE [LARGE SCALE GENOMIC DNA]</scope>
    <source>
        <strain evidence="2 3">DSM 45480</strain>
    </source>
</reference>
<feature type="transmembrane region" description="Helical" evidence="1">
    <location>
        <begin position="64"/>
        <end position="83"/>
    </location>
</feature>
<keyword evidence="1" id="KW-1133">Transmembrane helix</keyword>
<feature type="transmembrane region" description="Helical" evidence="1">
    <location>
        <begin position="123"/>
        <end position="143"/>
    </location>
</feature>
<feature type="transmembrane region" description="Helical" evidence="1">
    <location>
        <begin position="40"/>
        <end position="58"/>
    </location>
</feature>
<proteinExistence type="predicted"/>
<sequence length="182" mass="19890">MALHLLIACHVALGLSATIAGATAMIAVKGPGPHPRRGRLYLVTLAGTAATGVAITLFDWASLWHLALLGTVAVALGGIGYAARRVRWNGWLSWHIGGLSGSYIAMLTAFYVDNGPRLPLWQLLPPTTFWLLPSAVGLPLILLSCHRRHRLLTPGNRTRPLSWPQKRSPLGLRTVRRWCSRR</sequence>
<dbReference type="AlphaFoldDB" id="A0A316I8Z1"/>
<comment type="caution">
    <text evidence="2">The sequence shown here is derived from an EMBL/GenBank/DDBJ whole genome shotgun (WGS) entry which is preliminary data.</text>
</comment>
<evidence type="ECO:0008006" key="4">
    <source>
        <dbReference type="Google" id="ProtNLM"/>
    </source>
</evidence>